<name>A0AAD7VJ64_QUISA</name>
<keyword evidence="3" id="KW-1185">Reference proteome</keyword>
<evidence type="ECO:0000256" key="1">
    <source>
        <dbReference type="SAM" id="MobiDB-lite"/>
    </source>
</evidence>
<organism evidence="2 3">
    <name type="scientific">Quillaja saponaria</name>
    <name type="common">Soap bark tree</name>
    <dbReference type="NCBI Taxonomy" id="32244"/>
    <lineage>
        <taxon>Eukaryota</taxon>
        <taxon>Viridiplantae</taxon>
        <taxon>Streptophyta</taxon>
        <taxon>Embryophyta</taxon>
        <taxon>Tracheophyta</taxon>
        <taxon>Spermatophyta</taxon>
        <taxon>Magnoliopsida</taxon>
        <taxon>eudicotyledons</taxon>
        <taxon>Gunneridae</taxon>
        <taxon>Pentapetalae</taxon>
        <taxon>rosids</taxon>
        <taxon>fabids</taxon>
        <taxon>Fabales</taxon>
        <taxon>Quillajaceae</taxon>
        <taxon>Quillaja</taxon>
    </lineage>
</organism>
<evidence type="ECO:0000313" key="2">
    <source>
        <dbReference type="EMBL" id="KAJ7977485.1"/>
    </source>
</evidence>
<comment type="caution">
    <text evidence="2">The sequence shown here is derived from an EMBL/GenBank/DDBJ whole genome shotgun (WGS) entry which is preliminary data.</text>
</comment>
<dbReference type="Proteomes" id="UP001163823">
    <property type="component" value="Chromosome 3"/>
</dbReference>
<dbReference type="KEGG" id="qsa:O6P43_007104"/>
<reference evidence="2" key="1">
    <citation type="journal article" date="2023" name="Science">
        <title>Elucidation of the pathway for biosynthesis of saponin adjuvants from the soapbark tree.</title>
        <authorList>
            <person name="Reed J."/>
            <person name="Orme A."/>
            <person name="El-Demerdash A."/>
            <person name="Owen C."/>
            <person name="Martin L.B.B."/>
            <person name="Misra R.C."/>
            <person name="Kikuchi S."/>
            <person name="Rejzek M."/>
            <person name="Martin A.C."/>
            <person name="Harkess A."/>
            <person name="Leebens-Mack J."/>
            <person name="Louveau T."/>
            <person name="Stephenson M.J."/>
            <person name="Osbourn A."/>
        </authorList>
    </citation>
    <scope>NUCLEOTIDE SEQUENCE</scope>
    <source>
        <strain evidence="2">S10</strain>
    </source>
</reference>
<feature type="compositionally biased region" description="Acidic residues" evidence="1">
    <location>
        <begin position="74"/>
        <end position="91"/>
    </location>
</feature>
<dbReference type="EMBL" id="JARAOO010000003">
    <property type="protein sequence ID" value="KAJ7977485.1"/>
    <property type="molecule type" value="Genomic_DNA"/>
</dbReference>
<dbReference type="AlphaFoldDB" id="A0AAD7VJ64"/>
<gene>
    <name evidence="2" type="ORF">O6P43_007104</name>
</gene>
<dbReference type="PANTHER" id="PTHR35726:SF4">
    <property type="entry name" value="GLUTAMIC ACID-RICH PROTEIN-LIKE"/>
    <property type="match status" value="1"/>
</dbReference>
<evidence type="ECO:0000313" key="3">
    <source>
        <dbReference type="Proteomes" id="UP001163823"/>
    </source>
</evidence>
<dbReference type="PANTHER" id="PTHR35726">
    <property type="entry name" value="GLUTAMIC ACID-RICH PROTEIN-LIKE"/>
    <property type="match status" value="1"/>
</dbReference>
<feature type="region of interest" description="Disordered" evidence="1">
    <location>
        <begin position="70"/>
        <end position="125"/>
    </location>
</feature>
<protein>
    <submittedName>
        <fullName evidence="2">WD repeat-containing protein 55-like</fullName>
    </submittedName>
</protein>
<sequence length="137" mass="15456">METKKSMDVSCFMLFETTGDSEVNCDPIKDGLGCEFVKWADYDYDHDDDDAESCSYDVCESSNIVGELNGCESCDADDESDGEKNEEEGEISDQTWYGDDHDQKPEHQETSDSVDSSPEVLNETEKNRRFWEACLAS</sequence>
<feature type="compositionally biased region" description="Basic and acidic residues" evidence="1">
    <location>
        <begin position="98"/>
        <end position="110"/>
    </location>
</feature>
<proteinExistence type="predicted"/>
<accession>A0AAD7VJ64</accession>